<evidence type="ECO:0000256" key="4">
    <source>
        <dbReference type="ARBA" id="ARBA00022676"/>
    </source>
</evidence>
<feature type="domain" description="Glycosyltransferase 2-like" evidence="9">
    <location>
        <begin position="44"/>
        <end position="144"/>
    </location>
</feature>
<keyword evidence="3" id="KW-0997">Cell inner membrane</keyword>
<dbReference type="SUPFAM" id="SSF53448">
    <property type="entry name" value="Nucleotide-diphospho-sugar transferases"/>
    <property type="match status" value="1"/>
</dbReference>
<feature type="non-terminal residue" evidence="10">
    <location>
        <position position="1"/>
    </location>
</feature>
<evidence type="ECO:0000256" key="6">
    <source>
        <dbReference type="ARBA" id="ARBA00022692"/>
    </source>
</evidence>
<dbReference type="Pfam" id="PF00535">
    <property type="entry name" value="Glycos_transf_2"/>
    <property type="match status" value="1"/>
</dbReference>
<keyword evidence="5" id="KW-0808">Transferase</keyword>
<sequence>VASAFCIALIVVVFLGAAVRIVAAIKPFSEIPVVSDNSYKPKVSILVTSKDEPAHVVIHCVASLAKLEYPNYEVIVINSNSTDRQNYEQIARYVQLLPDNFRFVHLDRVHGFKAGALNYLNRHCISADSVVEAVVDCDYIVSPDF</sequence>
<feature type="non-terminal residue" evidence="10">
    <location>
        <position position="145"/>
    </location>
</feature>
<accession>A0A060BRK7</accession>
<keyword evidence="8" id="KW-0472">Membrane</keyword>
<proteinExistence type="predicted"/>
<evidence type="ECO:0000259" key="9">
    <source>
        <dbReference type="Pfam" id="PF00535"/>
    </source>
</evidence>
<dbReference type="InterPro" id="IPR050321">
    <property type="entry name" value="Glycosyltr_2/OpgH_subfam"/>
</dbReference>
<keyword evidence="6" id="KW-0812">Transmembrane</keyword>
<dbReference type="InterPro" id="IPR001173">
    <property type="entry name" value="Glyco_trans_2-like"/>
</dbReference>
<name>A0A060BRK7_9PSED</name>
<evidence type="ECO:0000256" key="2">
    <source>
        <dbReference type="ARBA" id="ARBA00004881"/>
    </source>
</evidence>
<evidence type="ECO:0000256" key="7">
    <source>
        <dbReference type="ARBA" id="ARBA00022989"/>
    </source>
</evidence>
<dbReference type="PANTHER" id="PTHR43867">
    <property type="entry name" value="CELLULOSE SYNTHASE CATALYTIC SUBUNIT A [UDP-FORMING]"/>
    <property type="match status" value="1"/>
</dbReference>
<evidence type="ECO:0000256" key="5">
    <source>
        <dbReference type="ARBA" id="ARBA00022679"/>
    </source>
</evidence>
<dbReference type="EMBL" id="KF119765">
    <property type="protein sequence ID" value="AIA87033.1"/>
    <property type="molecule type" value="Genomic_DNA"/>
</dbReference>
<keyword evidence="3" id="KW-1003">Cell membrane</keyword>
<organism evidence="10">
    <name type="scientific">uncultured Pseudomonas sp</name>
    <dbReference type="NCBI Taxonomy" id="114707"/>
    <lineage>
        <taxon>Bacteria</taxon>
        <taxon>Pseudomonadati</taxon>
        <taxon>Pseudomonadota</taxon>
        <taxon>Gammaproteobacteria</taxon>
        <taxon>Pseudomonadales</taxon>
        <taxon>Pseudomonadaceae</taxon>
        <taxon>Pseudomonas</taxon>
        <taxon>environmental samples</taxon>
    </lineage>
</organism>
<keyword evidence="7" id="KW-1133">Transmembrane helix</keyword>
<comment type="subcellular location">
    <subcellularLocation>
        <location evidence="1">Membrane</location>
        <topology evidence="1">Multi-pass membrane protein</topology>
    </subcellularLocation>
</comment>
<evidence type="ECO:0000256" key="8">
    <source>
        <dbReference type="ARBA" id="ARBA00023136"/>
    </source>
</evidence>
<dbReference type="GO" id="GO:0005886">
    <property type="term" value="C:plasma membrane"/>
    <property type="evidence" value="ECO:0007669"/>
    <property type="project" value="TreeGrafter"/>
</dbReference>
<dbReference type="Gene3D" id="3.90.550.10">
    <property type="entry name" value="Spore Coat Polysaccharide Biosynthesis Protein SpsA, Chain A"/>
    <property type="match status" value="1"/>
</dbReference>
<dbReference type="AlphaFoldDB" id="A0A060BRK7"/>
<dbReference type="InterPro" id="IPR029044">
    <property type="entry name" value="Nucleotide-diphossugar_trans"/>
</dbReference>
<protein>
    <submittedName>
        <fullName evidence="10">Glycos_transf_2</fullName>
    </submittedName>
</protein>
<evidence type="ECO:0000256" key="3">
    <source>
        <dbReference type="ARBA" id="ARBA00022519"/>
    </source>
</evidence>
<reference evidence="10" key="1">
    <citation type="journal article" date="2013" name="Environ. Microbiol.">
        <title>Seasonally variable intestinal metagenomes of the red palm weevil (Rhynchophorus ferrugineus).</title>
        <authorList>
            <person name="Jia S."/>
            <person name="Zhang X."/>
            <person name="Zhang G."/>
            <person name="Yin A."/>
            <person name="Zhang S."/>
            <person name="Li F."/>
            <person name="Wang L."/>
            <person name="Zhao D."/>
            <person name="Yun Q."/>
            <person name="Tala"/>
            <person name="Wang J."/>
            <person name="Sun G."/>
            <person name="Baabdullah M."/>
            <person name="Yu X."/>
            <person name="Hu S."/>
            <person name="Al-Mssallem I.S."/>
            <person name="Yu J."/>
        </authorList>
    </citation>
    <scope>NUCLEOTIDE SEQUENCE</scope>
</reference>
<keyword evidence="4" id="KW-0328">Glycosyltransferase</keyword>
<evidence type="ECO:0000256" key="1">
    <source>
        <dbReference type="ARBA" id="ARBA00004141"/>
    </source>
</evidence>
<dbReference type="PANTHER" id="PTHR43867:SF4">
    <property type="entry name" value="BETA-(1-3)-GLUCOSYL TRANSFERASE"/>
    <property type="match status" value="1"/>
</dbReference>
<dbReference type="GO" id="GO:0016758">
    <property type="term" value="F:hexosyltransferase activity"/>
    <property type="evidence" value="ECO:0007669"/>
    <property type="project" value="TreeGrafter"/>
</dbReference>
<evidence type="ECO:0000313" key="10">
    <source>
        <dbReference type="EMBL" id="AIA87033.1"/>
    </source>
</evidence>
<comment type="pathway">
    <text evidence="2">Glycan metabolism.</text>
</comment>